<evidence type="ECO:0000313" key="3">
    <source>
        <dbReference type="EMBL" id="SEA45651.1"/>
    </source>
</evidence>
<dbReference type="RefSeq" id="WP_010261928.1">
    <property type="nucleotide sequence ID" value="NZ_CAEG01000010.1"/>
</dbReference>
<organism evidence="3 4">
    <name type="scientific">Alistipes timonensis JC136</name>
    <dbReference type="NCBI Taxonomy" id="1033731"/>
    <lineage>
        <taxon>Bacteria</taxon>
        <taxon>Pseudomonadati</taxon>
        <taxon>Bacteroidota</taxon>
        <taxon>Bacteroidia</taxon>
        <taxon>Bacteroidales</taxon>
        <taxon>Rikenellaceae</taxon>
        <taxon>Alistipes</taxon>
    </lineage>
</organism>
<dbReference type="OrthoDB" id="677831at2"/>
<keyword evidence="4" id="KW-1185">Reference proteome</keyword>
<dbReference type="Proteomes" id="UP000183253">
    <property type="component" value="Unassembled WGS sequence"/>
</dbReference>
<evidence type="ECO:0000259" key="2">
    <source>
        <dbReference type="Pfam" id="PF13590"/>
    </source>
</evidence>
<accession>A0A1H4BBZ7</accession>
<reference evidence="3 4" key="1">
    <citation type="submission" date="2016-10" db="EMBL/GenBank/DDBJ databases">
        <authorList>
            <person name="de Groot N.N."/>
        </authorList>
    </citation>
    <scope>NUCLEOTIDE SEQUENCE [LARGE SCALE GENOMIC DNA]</scope>
    <source>
        <strain evidence="3 4">DSM 25383</strain>
    </source>
</reference>
<dbReference type="InterPro" id="IPR025411">
    <property type="entry name" value="DUF4136"/>
</dbReference>
<feature type="domain" description="DUF4136" evidence="2">
    <location>
        <begin position="36"/>
        <end position="210"/>
    </location>
</feature>
<evidence type="ECO:0000256" key="1">
    <source>
        <dbReference type="SAM" id="SignalP"/>
    </source>
</evidence>
<name>A0A1H4BBZ7_9BACT</name>
<proteinExistence type="predicted"/>
<gene>
    <name evidence="3" type="ORF">SAMN05444145_103313</name>
</gene>
<dbReference type="AlphaFoldDB" id="A0A1H4BBZ7"/>
<feature type="signal peptide" evidence="1">
    <location>
        <begin position="1"/>
        <end position="22"/>
    </location>
</feature>
<keyword evidence="1" id="KW-0732">Signal</keyword>
<dbReference type="EMBL" id="FNRI01000003">
    <property type="protein sequence ID" value="SEA45651.1"/>
    <property type="molecule type" value="Genomic_DNA"/>
</dbReference>
<dbReference type="Pfam" id="PF13590">
    <property type="entry name" value="DUF4136"/>
    <property type="match status" value="1"/>
</dbReference>
<dbReference type="STRING" id="1033731.SAMN05444145_103313"/>
<evidence type="ECO:0000313" key="4">
    <source>
        <dbReference type="Proteomes" id="UP000183253"/>
    </source>
</evidence>
<sequence length="213" mass="24468">MNVKKLRYFAFALIAVAFCACQKEPSTSDLHRDYLVYTAHDTDTDFAAIDTYYVPDSILVIGNSDKTEYWKDADALEIIGTVVDNMNSAGYTRTDDKDAANVGIQLSYVEKVTYFVGYDYPYWWWYYPYYWAPGYWGDWVGWHYPYSVYYGYTAGSLLLEMLDLEADQETGKKLPVVWDSFIGGLLTSDAELNQQRTIAGVEQAFEQSPYLAK</sequence>
<protein>
    <recommendedName>
        <fullName evidence="2">DUF4136 domain-containing protein</fullName>
    </recommendedName>
</protein>
<feature type="chain" id="PRO_5010194385" description="DUF4136 domain-containing protein" evidence="1">
    <location>
        <begin position="23"/>
        <end position="213"/>
    </location>
</feature>
<dbReference type="Gene3D" id="3.30.160.670">
    <property type="match status" value="1"/>
</dbReference>
<dbReference type="PROSITE" id="PS51257">
    <property type="entry name" value="PROKAR_LIPOPROTEIN"/>
    <property type="match status" value="1"/>
</dbReference>